<keyword evidence="4" id="KW-1185">Reference proteome</keyword>
<proteinExistence type="predicted"/>
<dbReference type="EMBL" id="LT635766">
    <property type="protein sequence ID" value="SGZ54623.1"/>
    <property type="molecule type" value="Genomic_DNA"/>
</dbReference>
<evidence type="ECO:0000313" key="1">
    <source>
        <dbReference type="EMBL" id="SGZ54623.1"/>
    </source>
</evidence>
<dbReference type="AlphaFoldDB" id="A0A1L0BTN0"/>
<protein>
    <submittedName>
        <fullName evidence="2">CIC11C00000000115</fullName>
    </submittedName>
    <submittedName>
        <fullName evidence="1">CIC11C00000006043</fullName>
    </submittedName>
</protein>
<evidence type="ECO:0000313" key="4">
    <source>
        <dbReference type="Proteomes" id="UP000182334"/>
    </source>
</evidence>
<evidence type="ECO:0000313" key="3">
    <source>
        <dbReference type="Proteomes" id="UP000182259"/>
    </source>
</evidence>
<dbReference type="OrthoDB" id="4078936at2759"/>
<reference evidence="3 4" key="1">
    <citation type="submission" date="2016-10" db="EMBL/GenBank/DDBJ databases">
        <authorList>
            <person name="de Groot N.N."/>
        </authorList>
    </citation>
    <scope>NUCLEOTIDE SEQUENCE [LARGE SCALE GENOMIC DNA]</scope>
    <source>
        <strain evidence="2 4">CBS 141442</strain>
        <strain evidence="1 3">PYCC 4715</strain>
    </source>
</reference>
<organism evidence="2 4">
    <name type="scientific">Sungouiella intermedia</name>
    <dbReference type="NCBI Taxonomy" id="45354"/>
    <lineage>
        <taxon>Eukaryota</taxon>
        <taxon>Fungi</taxon>
        <taxon>Dikarya</taxon>
        <taxon>Ascomycota</taxon>
        <taxon>Saccharomycotina</taxon>
        <taxon>Pichiomycetes</taxon>
        <taxon>Metschnikowiaceae</taxon>
        <taxon>Sungouiella</taxon>
    </lineage>
</organism>
<evidence type="ECO:0000313" key="2">
    <source>
        <dbReference type="EMBL" id="SGZ54697.1"/>
    </source>
</evidence>
<dbReference type="EMBL" id="LT635759">
    <property type="protein sequence ID" value="SGZ54697.1"/>
    <property type="molecule type" value="Genomic_DNA"/>
</dbReference>
<dbReference type="Proteomes" id="UP000182334">
    <property type="component" value="Chromosome IV"/>
</dbReference>
<gene>
    <name evidence="1" type="ORF">SAMEA4029009_CIC11G00000006043</name>
    <name evidence="2" type="ORF">SAMEA4029010_CIC11G00000000115</name>
</gene>
<dbReference type="Proteomes" id="UP000182259">
    <property type="component" value="Chromosome III"/>
</dbReference>
<sequence>MLRVPFVAKHGLQCTIRPSRTFCTSMIPRIRHKGTYKSEDSTVETDEIISENNPWSPTLYNDIVRVREGWRNVALPENYRLLYEPLYEAPGSKYVAMLKRLTLSFAVIGVYGAKLFYELVQFDDVYALGTIIGTWAPAVAVQYKTRDYVTRVFRLYDKTKPQTLENLVNDEKLIMEKLSATGGKTYNTLLTISGNSTLKLCGDEQSTFAPYQSWEAHGENGKQYYYVVDNVGGMKMDRLWGIVEHNLGVDNGRYIAEAAVETK</sequence>
<accession>A0A1L0BTN0</accession>
<name>A0A1L0BTN0_9ASCO</name>